<dbReference type="Gene3D" id="2.60.40.2360">
    <property type="entry name" value="Intracellular proteinase inhibitor BsuPI"/>
    <property type="match status" value="1"/>
</dbReference>
<dbReference type="Proteomes" id="UP000823736">
    <property type="component" value="Unassembled WGS sequence"/>
</dbReference>
<proteinExistence type="predicted"/>
<evidence type="ECO:0000313" key="3">
    <source>
        <dbReference type="Proteomes" id="UP000823736"/>
    </source>
</evidence>
<dbReference type="InterPro" id="IPR020481">
    <property type="entry name" value="Intracell_prot_inh_BsuPI"/>
</dbReference>
<evidence type="ECO:0000259" key="1">
    <source>
        <dbReference type="Pfam" id="PF12690"/>
    </source>
</evidence>
<protein>
    <recommendedName>
        <fullName evidence="1">Intracellular proteinase inhibitor BsuPI domain-containing protein</fullName>
    </recommendedName>
</protein>
<feature type="domain" description="Intracellular proteinase inhibitor BsuPI" evidence="1">
    <location>
        <begin position="3"/>
        <end position="101"/>
    </location>
</feature>
<dbReference type="AlphaFoldDB" id="A0A8T4GX15"/>
<comment type="caution">
    <text evidence="2">The sequence shown here is derived from an EMBL/GenBank/DDBJ whole genome shotgun (WGS) entry which is preliminary data.</text>
</comment>
<sequence length="114" mass="12470">MLEATLTSQPRGDSLAFELRVENHGDEAAELSFPDAQRLRVTVSLAAGGDDADPVWRSDADRMFAQVVGTETVPAGESVTFETAWKEPEPGEYLAVGEVTCQDREIRDEETLLT</sequence>
<accession>A0A8T4GX15</accession>
<name>A0A8T4GX15_9EURY</name>
<keyword evidence="3" id="KW-1185">Reference proteome</keyword>
<evidence type="ECO:0000313" key="2">
    <source>
        <dbReference type="EMBL" id="MBP1987459.1"/>
    </source>
</evidence>
<dbReference type="InterPro" id="IPR038144">
    <property type="entry name" value="IPI"/>
</dbReference>
<gene>
    <name evidence="2" type="ORF">J2753_001960</name>
</gene>
<dbReference type="Pfam" id="PF12690">
    <property type="entry name" value="BsuPI"/>
    <property type="match status" value="1"/>
</dbReference>
<reference evidence="2" key="1">
    <citation type="submission" date="2021-03" db="EMBL/GenBank/DDBJ databases">
        <title>Genomic Encyclopedia of Type Strains, Phase IV (KMG-IV): sequencing the most valuable type-strain genomes for metagenomic binning, comparative biology and taxonomic classification.</title>
        <authorList>
            <person name="Goeker M."/>
        </authorList>
    </citation>
    <scope>NUCLEOTIDE SEQUENCE</scope>
    <source>
        <strain evidence="2">DSM 26232</strain>
    </source>
</reference>
<dbReference type="OrthoDB" id="311964at2157"/>
<dbReference type="EMBL" id="JAGGLC010000004">
    <property type="protein sequence ID" value="MBP1987459.1"/>
    <property type="molecule type" value="Genomic_DNA"/>
</dbReference>
<organism evidence="2 3">
    <name type="scientific">Halolamina salifodinae</name>
    <dbReference type="NCBI Taxonomy" id="1202767"/>
    <lineage>
        <taxon>Archaea</taxon>
        <taxon>Methanobacteriati</taxon>
        <taxon>Methanobacteriota</taxon>
        <taxon>Stenosarchaea group</taxon>
        <taxon>Halobacteria</taxon>
        <taxon>Halobacteriales</taxon>
        <taxon>Haloferacaceae</taxon>
    </lineage>
</organism>
<dbReference type="RefSeq" id="WP_209491729.1">
    <property type="nucleotide sequence ID" value="NZ_JAGGLC010000004.1"/>
</dbReference>